<dbReference type="InterPro" id="IPR036457">
    <property type="entry name" value="PPM-type-like_dom_sf"/>
</dbReference>
<feature type="compositionally biased region" description="Basic and acidic residues" evidence="6">
    <location>
        <begin position="169"/>
        <end position="181"/>
    </location>
</feature>
<evidence type="ECO:0000256" key="3">
    <source>
        <dbReference type="ARBA" id="ARBA00022801"/>
    </source>
</evidence>
<dbReference type="InterPro" id="IPR001932">
    <property type="entry name" value="PPM-type_phosphatase-like_dom"/>
</dbReference>
<dbReference type="AlphaFoldDB" id="A0A7R9UDU4"/>
<keyword evidence="2" id="KW-0479">Metal-binding</keyword>
<dbReference type="PROSITE" id="PS51746">
    <property type="entry name" value="PPM_2"/>
    <property type="match status" value="1"/>
</dbReference>
<protein>
    <recommendedName>
        <fullName evidence="7">PPM-type phosphatase domain-containing protein</fullName>
    </recommendedName>
</protein>
<dbReference type="Pfam" id="PF00481">
    <property type="entry name" value="PP2C"/>
    <property type="match status" value="2"/>
</dbReference>
<evidence type="ECO:0000256" key="1">
    <source>
        <dbReference type="ARBA" id="ARBA00004170"/>
    </source>
</evidence>
<dbReference type="InterPro" id="IPR015655">
    <property type="entry name" value="PP2C"/>
</dbReference>
<evidence type="ECO:0000256" key="5">
    <source>
        <dbReference type="RuleBase" id="RU003465"/>
    </source>
</evidence>
<comment type="similarity">
    <text evidence="5">Belongs to the PP2C family.</text>
</comment>
<evidence type="ECO:0000313" key="8">
    <source>
        <dbReference type="EMBL" id="CAD8261048.1"/>
    </source>
</evidence>
<dbReference type="InterPro" id="IPR000222">
    <property type="entry name" value="PP2C_BS"/>
</dbReference>
<comment type="subcellular location">
    <subcellularLocation>
        <location evidence="1">Membrane</location>
        <topology evidence="1">Peripheral membrane protein</topology>
    </subcellularLocation>
</comment>
<dbReference type="PANTHER" id="PTHR13832">
    <property type="entry name" value="PROTEIN PHOSPHATASE 2C"/>
    <property type="match status" value="1"/>
</dbReference>
<sequence>MGVYLSTPNTEKHSEDGEKNELSFGACAMQGWRKNMEDEHVCLLQLRDREDVKFFGVYDGHGGKEVARFCARHMPGEMLILEEFTEGQYEHALKKVFHRMDELLELPESQAELEELKSNPLFPSAEERQEIEAKKAGEADGANKAEEGSNGQKELFDILRGFLSTQPADNKDGKKDEKQEATDIPLGLERRESIGSGEIGAAEAADAAEAAREAGIMVPPSSIPQFPIDVDAGEDGDSTEYFNEEAHQCALVDHPIRAGCTSIVSVLIGNKIFTANAGDSRGVLCRKGIAVPLSFDHKPKKKREFDRIVAAEGFVNRVGRVNGNLNLSRSIGDLKYKQNKSIPPAEQIITAEPDVSVVEISPDDEFFVLACDGVWDCMSNQQCVDFVRERLSRCQKLSTICEEMLDFCIADDPRKTTGIGGDNMSVVIVQFK</sequence>
<dbReference type="SMART" id="SM00332">
    <property type="entry name" value="PP2Cc"/>
    <property type="match status" value="1"/>
</dbReference>
<proteinExistence type="inferred from homology"/>
<gene>
    <name evidence="8" type="ORF">PPYR1160_LOCUS10550</name>
</gene>
<dbReference type="CDD" id="cd00143">
    <property type="entry name" value="PP2Cc"/>
    <property type="match status" value="1"/>
</dbReference>
<evidence type="ECO:0000256" key="2">
    <source>
        <dbReference type="ARBA" id="ARBA00022723"/>
    </source>
</evidence>
<feature type="domain" description="PPM-type phosphatase" evidence="7">
    <location>
        <begin position="23"/>
        <end position="431"/>
    </location>
</feature>
<accession>A0A7R9UDU4</accession>
<dbReference type="EMBL" id="HBEA01013834">
    <property type="protein sequence ID" value="CAD8261048.1"/>
    <property type="molecule type" value="Transcribed_RNA"/>
</dbReference>
<dbReference type="PROSITE" id="PS01032">
    <property type="entry name" value="PPM_1"/>
    <property type="match status" value="1"/>
</dbReference>
<dbReference type="GO" id="GO:0046872">
    <property type="term" value="F:metal ion binding"/>
    <property type="evidence" value="ECO:0007669"/>
    <property type="project" value="UniProtKB-KW"/>
</dbReference>
<dbReference type="Gene3D" id="3.60.40.10">
    <property type="entry name" value="PPM-type phosphatase domain"/>
    <property type="match status" value="2"/>
</dbReference>
<dbReference type="GO" id="GO:0004722">
    <property type="term" value="F:protein serine/threonine phosphatase activity"/>
    <property type="evidence" value="ECO:0007669"/>
    <property type="project" value="InterPro"/>
</dbReference>
<dbReference type="PANTHER" id="PTHR13832:SF840">
    <property type="entry name" value="PROTEIN PHOSPHATASE 2C 60-RELATED"/>
    <property type="match status" value="1"/>
</dbReference>
<keyword evidence="4 5" id="KW-0904">Protein phosphatase</keyword>
<dbReference type="GO" id="GO:0016020">
    <property type="term" value="C:membrane"/>
    <property type="evidence" value="ECO:0007669"/>
    <property type="project" value="UniProtKB-SubCell"/>
</dbReference>
<feature type="region of interest" description="Disordered" evidence="6">
    <location>
        <begin position="166"/>
        <end position="186"/>
    </location>
</feature>
<dbReference type="SUPFAM" id="SSF81606">
    <property type="entry name" value="PP2C-like"/>
    <property type="match status" value="1"/>
</dbReference>
<evidence type="ECO:0000259" key="7">
    <source>
        <dbReference type="PROSITE" id="PS51746"/>
    </source>
</evidence>
<evidence type="ECO:0000256" key="4">
    <source>
        <dbReference type="ARBA" id="ARBA00022912"/>
    </source>
</evidence>
<keyword evidence="3 5" id="KW-0378">Hydrolase</keyword>
<evidence type="ECO:0000256" key="6">
    <source>
        <dbReference type="SAM" id="MobiDB-lite"/>
    </source>
</evidence>
<organism evidence="8">
    <name type="scientific">Pinguiococcus pyrenoidosus</name>
    <dbReference type="NCBI Taxonomy" id="172671"/>
    <lineage>
        <taxon>Eukaryota</taxon>
        <taxon>Sar</taxon>
        <taxon>Stramenopiles</taxon>
        <taxon>Ochrophyta</taxon>
        <taxon>Pinguiophyceae</taxon>
        <taxon>Pinguiochrysidales</taxon>
        <taxon>Pinguiochrysidaceae</taxon>
        <taxon>Pinguiococcus</taxon>
    </lineage>
</organism>
<reference evidence="8" key="1">
    <citation type="submission" date="2021-01" db="EMBL/GenBank/DDBJ databases">
        <authorList>
            <person name="Corre E."/>
            <person name="Pelletier E."/>
            <person name="Niang G."/>
            <person name="Scheremetjew M."/>
            <person name="Finn R."/>
            <person name="Kale V."/>
            <person name="Holt S."/>
            <person name="Cochrane G."/>
            <person name="Meng A."/>
            <person name="Brown T."/>
            <person name="Cohen L."/>
        </authorList>
    </citation>
    <scope>NUCLEOTIDE SEQUENCE</scope>
    <source>
        <strain evidence="8">CCMP2078</strain>
    </source>
</reference>
<name>A0A7R9UDU4_9STRA</name>